<keyword evidence="4" id="KW-0560">Oxidoreductase</keyword>
<dbReference type="PIRSF" id="PIRSF006429">
    <property type="entry name" value="GOGAT_lg_2"/>
    <property type="match status" value="1"/>
</dbReference>
<dbReference type="SUPFAM" id="SSF51395">
    <property type="entry name" value="FMN-linked oxidoreductases"/>
    <property type="match status" value="1"/>
</dbReference>
<dbReference type="CDD" id="cd02808">
    <property type="entry name" value="GltS_FMN"/>
    <property type="match status" value="1"/>
</dbReference>
<dbReference type="PANTHER" id="PTHR43819:SF1">
    <property type="entry name" value="ARCHAEAL-TYPE GLUTAMATE SYNTHASE [NADPH]"/>
    <property type="match status" value="1"/>
</dbReference>
<evidence type="ECO:0000313" key="4">
    <source>
        <dbReference type="EMBL" id="SFV53997.1"/>
    </source>
</evidence>
<dbReference type="PANTHER" id="PTHR43819">
    <property type="entry name" value="ARCHAEAL-TYPE GLUTAMATE SYNTHASE [NADPH]"/>
    <property type="match status" value="1"/>
</dbReference>
<proteinExistence type="inferred from homology"/>
<dbReference type="InterPro" id="IPR013785">
    <property type="entry name" value="Aldolase_TIM"/>
</dbReference>
<organism evidence="4">
    <name type="scientific">hydrothermal vent metagenome</name>
    <dbReference type="NCBI Taxonomy" id="652676"/>
    <lineage>
        <taxon>unclassified sequences</taxon>
        <taxon>metagenomes</taxon>
        <taxon>ecological metagenomes</taxon>
    </lineage>
</organism>
<dbReference type="GO" id="GO:0016041">
    <property type="term" value="F:glutamate synthase (ferredoxin) activity"/>
    <property type="evidence" value="ECO:0007669"/>
    <property type="project" value="UniProtKB-EC"/>
</dbReference>
<dbReference type="EC" id="1.4.7.1" evidence="4"/>
<dbReference type="InterPro" id="IPR024188">
    <property type="entry name" value="GltB"/>
</dbReference>
<evidence type="ECO:0000256" key="2">
    <source>
        <dbReference type="SAM" id="Phobius"/>
    </source>
</evidence>
<protein>
    <submittedName>
        <fullName evidence="4">Ferredoxin-dependent glutamate synthase</fullName>
        <ecNumber evidence="4">1.4.7.1</ecNumber>
    </submittedName>
</protein>
<evidence type="ECO:0000259" key="3">
    <source>
        <dbReference type="Pfam" id="PF01645"/>
    </source>
</evidence>
<dbReference type="EMBL" id="FPHL01000005">
    <property type="protein sequence ID" value="SFV53997.1"/>
    <property type="molecule type" value="Genomic_DNA"/>
</dbReference>
<sequence>MLAKIWVFLEIITPYVLSLFFLGLIVLFIYDRYIQRKHSLLVNYPVIGRFRYLFEALREPLRQYFAEENFYESRDKVDWVYKAAKDVPNYKSFSVDQPFSEDRFIVKHATNVLNDNEVSDDMTVTYGKTREYPYVAKTPIVRSAMSDGALSPEAVRAFSLGAALSGYTLNTGEGGLTSNHLYTLNPAPDDNVEYLEIIKSTPMADTVFKLLEKFVNRTYAIKAYRKILLNKRTANTYIYGQDSNVLFRVNWNARLSAFPKEIPESLPDMIFQMSSGLYGVRDEHGNFDEERYAKVMTFCRMTEIKIAQGAKQTGGKLAGTKVTADIAYYRGVEEGKDLFSPNRFPYADTPDHLLDFIGRLQEISKKPVGAKIVISDENTIDKLAARVAERKKEGLPIPDFITVDSGEGGSATAPLELMESVGLNTVNALYVLDSALRRHGLKDDIKIIISGKILTPDDVIIMLSLGANAVGIARGFMMSGGCIRARMCSGYGSHKCPVGMATQDPKKRASYMVVKQAYQMSNYHNNLIKGMKMMLAIMGFDHKSKLGKKNLTFRNRNGEIFFDVEEYFKSKLHIYRDH</sequence>
<dbReference type="Gene3D" id="3.20.20.70">
    <property type="entry name" value="Aldolase class I"/>
    <property type="match status" value="1"/>
</dbReference>
<dbReference type="InterPro" id="IPR002932">
    <property type="entry name" value="Glu_synthdom"/>
</dbReference>
<dbReference type="AlphaFoldDB" id="A0A1W1BKF4"/>
<accession>A0A1W1BKF4</accession>
<name>A0A1W1BKF4_9ZZZZ</name>
<evidence type="ECO:0000256" key="1">
    <source>
        <dbReference type="ARBA" id="ARBA00009716"/>
    </source>
</evidence>
<keyword evidence="2" id="KW-0472">Membrane</keyword>
<keyword evidence="2" id="KW-1133">Transmembrane helix</keyword>
<keyword evidence="2" id="KW-0812">Transmembrane</keyword>
<feature type="transmembrane region" description="Helical" evidence="2">
    <location>
        <begin position="6"/>
        <end position="30"/>
    </location>
</feature>
<gene>
    <name evidence="4" type="ORF">MNB_SV-10-926</name>
</gene>
<feature type="domain" description="Glutamate synthase" evidence="3">
    <location>
        <begin position="100"/>
        <end position="540"/>
    </location>
</feature>
<comment type="similarity">
    <text evidence="1">Belongs to the glutamate synthase family.</text>
</comment>
<dbReference type="GO" id="GO:0006537">
    <property type="term" value="P:glutamate biosynthetic process"/>
    <property type="evidence" value="ECO:0007669"/>
    <property type="project" value="InterPro"/>
</dbReference>
<reference evidence="4" key="1">
    <citation type="submission" date="2016-10" db="EMBL/GenBank/DDBJ databases">
        <authorList>
            <person name="de Groot N.N."/>
        </authorList>
    </citation>
    <scope>NUCLEOTIDE SEQUENCE</scope>
</reference>
<dbReference type="Pfam" id="PF01645">
    <property type="entry name" value="Glu_synthase"/>
    <property type="match status" value="1"/>
</dbReference>